<evidence type="ECO:0000313" key="2">
    <source>
        <dbReference type="Proteomes" id="UP001237292"/>
    </source>
</evidence>
<dbReference type="EMBL" id="CP133164">
    <property type="protein sequence ID" value="WMN15333.1"/>
    <property type="molecule type" value="Genomic_DNA"/>
</dbReference>
<accession>A0ABY9NBT4</accession>
<reference evidence="1 2" key="1">
    <citation type="journal article" date="2023" name="Access Microbiol">
        <title>The genome of a steinernematid-associated Pseudomonas piscis bacterium encodes the biosynthesis of insect toxins.</title>
        <authorList>
            <person name="Awori R.M."/>
            <person name="Hendre P."/>
            <person name="Amugune N.O."/>
        </authorList>
    </citation>
    <scope>NUCLEOTIDE SEQUENCE [LARGE SCALE GENOMIC DNA]</scope>
    <source>
        <strain evidence="1 2">75</strain>
    </source>
</reference>
<dbReference type="Proteomes" id="UP001237292">
    <property type="component" value="Chromosome"/>
</dbReference>
<proteinExistence type="predicted"/>
<keyword evidence="2" id="KW-1185">Reference proteome</keyword>
<name>A0ABY9NBT4_9PSED</name>
<evidence type="ECO:0000313" key="1">
    <source>
        <dbReference type="EMBL" id="WMN15333.1"/>
    </source>
</evidence>
<organism evidence="1 2">
    <name type="scientific">Pseudomonas piscis</name>
    <dbReference type="NCBI Taxonomy" id="2614538"/>
    <lineage>
        <taxon>Bacteria</taxon>
        <taxon>Pseudomonadati</taxon>
        <taxon>Pseudomonadota</taxon>
        <taxon>Gammaproteobacteria</taxon>
        <taxon>Pseudomonadales</taxon>
        <taxon>Pseudomonadaceae</taxon>
        <taxon>Pseudomonas</taxon>
    </lineage>
</organism>
<gene>
    <name evidence="1" type="ORF">QL104_18365</name>
</gene>
<sequence length="86" mass="9825">MKRKTANAGPEIKVLWREATDLSNKLFREAAELDDIAYRILSDAVANENTLREFQIAKDRASAKYQEAMEAWEQANIELDKARGLL</sequence>
<dbReference type="RefSeq" id="WP_085599622.1">
    <property type="nucleotide sequence ID" value="NZ_CP133164.1"/>
</dbReference>
<protein>
    <submittedName>
        <fullName evidence="1">Uncharacterized protein</fullName>
    </submittedName>
</protein>